<keyword evidence="5 6" id="KW-0472">Membrane</keyword>
<evidence type="ECO:0000256" key="5">
    <source>
        <dbReference type="ARBA" id="ARBA00023136"/>
    </source>
</evidence>
<organism evidence="8 9">
    <name type="scientific">Sulfurospirillum diekertiae</name>
    <dbReference type="NCBI Taxonomy" id="1854492"/>
    <lineage>
        <taxon>Bacteria</taxon>
        <taxon>Pseudomonadati</taxon>
        <taxon>Campylobacterota</taxon>
        <taxon>Epsilonproteobacteria</taxon>
        <taxon>Campylobacterales</taxon>
        <taxon>Sulfurospirillaceae</taxon>
        <taxon>Sulfurospirillum</taxon>
    </lineage>
</organism>
<dbReference type="PANTHER" id="PTHR38459">
    <property type="entry name" value="PROPHAGE BACTOPRENOL-LINKED GLUCOSE TRANSLOCASE HOMOLOG"/>
    <property type="match status" value="1"/>
</dbReference>
<keyword evidence="4 6" id="KW-1133">Transmembrane helix</keyword>
<dbReference type="InterPro" id="IPR051401">
    <property type="entry name" value="GtrA_CellWall_Glycosyl"/>
</dbReference>
<feature type="transmembrane region" description="Helical" evidence="6">
    <location>
        <begin position="12"/>
        <end position="34"/>
    </location>
</feature>
<dbReference type="InterPro" id="IPR007267">
    <property type="entry name" value="GtrA_DPMS_TM"/>
</dbReference>
<evidence type="ECO:0000256" key="3">
    <source>
        <dbReference type="ARBA" id="ARBA00022692"/>
    </source>
</evidence>
<evidence type="ECO:0000256" key="2">
    <source>
        <dbReference type="ARBA" id="ARBA00009399"/>
    </source>
</evidence>
<comment type="similarity">
    <text evidence="2">Belongs to the GtrA family.</text>
</comment>
<dbReference type="OrthoDB" id="7926501at2"/>
<dbReference type="Pfam" id="PF04138">
    <property type="entry name" value="GtrA_DPMS_TM"/>
    <property type="match status" value="1"/>
</dbReference>
<evidence type="ECO:0000313" key="9">
    <source>
        <dbReference type="Proteomes" id="UP000196005"/>
    </source>
</evidence>
<dbReference type="EMBL" id="CP021416">
    <property type="protein sequence ID" value="ARU49515.1"/>
    <property type="molecule type" value="Genomic_DNA"/>
</dbReference>
<sequence length="122" mass="13904">MNQIKKELKRFLVAGLSAVGTDLVSYYLLLSFLSHDVAKGISFLLGTVVAYIINKYWTFEKHEKSYKEVVKFSILYSVTFGANVMTNKMVLEMTTIVFLAFLVATGVSTILNFIGQKWWVFK</sequence>
<dbReference type="AlphaFoldDB" id="A0A1Y0HQ99"/>
<feature type="domain" description="GtrA/DPMS transmembrane" evidence="7">
    <location>
        <begin position="10"/>
        <end position="121"/>
    </location>
</feature>
<dbReference type="RefSeq" id="WP_087439254.1">
    <property type="nucleotide sequence ID" value="NZ_CP021416.1"/>
</dbReference>
<evidence type="ECO:0000256" key="1">
    <source>
        <dbReference type="ARBA" id="ARBA00004141"/>
    </source>
</evidence>
<name>A0A1Y0HQ99_9BACT</name>
<reference evidence="9" key="1">
    <citation type="submission" date="2017-05" db="EMBL/GenBank/DDBJ databases">
        <title>Dechlorination kinetics govern the competition between two new strains of the genus Sulfurospirillum.</title>
        <authorList>
            <person name="Buttet G.F."/>
            <person name="Murray A.M."/>
            <person name="Goris T."/>
            <person name="Burion M."/>
            <person name="Lin B."/>
            <person name="Rolle M."/>
            <person name="Maillard J."/>
        </authorList>
    </citation>
    <scope>NUCLEOTIDE SEQUENCE [LARGE SCALE GENOMIC DNA]</scope>
    <source>
        <strain evidence="9">SL2-1</strain>
    </source>
</reference>
<dbReference type="PANTHER" id="PTHR38459:SF1">
    <property type="entry name" value="PROPHAGE BACTOPRENOL-LINKED GLUCOSE TRANSLOCASE HOMOLOG"/>
    <property type="match status" value="1"/>
</dbReference>
<protein>
    <submittedName>
        <fullName evidence="8">Arabinogalactan biosynthesis recruiting protein</fullName>
    </submittedName>
</protein>
<dbReference type="GO" id="GO:0000271">
    <property type="term" value="P:polysaccharide biosynthetic process"/>
    <property type="evidence" value="ECO:0007669"/>
    <property type="project" value="InterPro"/>
</dbReference>
<proteinExistence type="inferred from homology"/>
<dbReference type="KEGG" id="suls:Sdiek1_2365"/>
<feature type="transmembrane region" description="Helical" evidence="6">
    <location>
        <begin position="93"/>
        <end position="114"/>
    </location>
</feature>
<comment type="subcellular location">
    <subcellularLocation>
        <location evidence="1">Membrane</location>
        <topology evidence="1">Multi-pass membrane protein</topology>
    </subcellularLocation>
</comment>
<evidence type="ECO:0000313" key="8">
    <source>
        <dbReference type="EMBL" id="ARU49515.1"/>
    </source>
</evidence>
<dbReference type="Proteomes" id="UP000196005">
    <property type="component" value="Chromosome"/>
</dbReference>
<gene>
    <name evidence="8" type="ORF">Sdiek1_2365</name>
</gene>
<dbReference type="GO" id="GO:0005886">
    <property type="term" value="C:plasma membrane"/>
    <property type="evidence" value="ECO:0007669"/>
    <property type="project" value="TreeGrafter"/>
</dbReference>
<evidence type="ECO:0000256" key="4">
    <source>
        <dbReference type="ARBA" id="ARBA00022989"/>
    </source>
</evidence>
<accession>A0A1Y0HQ99</accession>
<keyword evidence="9" id="KW-1185">Reference proteome</keyword>
<evidence type="ECO:0000259" key="7">
    <source>
        <dbReference type="Pfam" id="PF04138"/>
    </source>
</evidence>
<evidence type="ECO:0000256" key="6">
    <source>
        <dbReference type="SAM" id="Phobius"/>
    </source>
</evidence>
<keyword evidence="3 6" id="KW-0812">Transmembrane</keyword>